<feature type="compositionally biased region" description="Low complexity" evidence="5">
    <location>
        <begin position="278"/>
        <end position="295"/>
    </location>
</feature>
<feature type="transmembrane region" description="Helical" evidence="6">
    <location>
        <begin position="30"/>
        <end position="59"/>
    </location>
</feature>
<dbReference type="EMBL" id="CP043959">
    <property type="protein sequence ID" value="QER87893.1"/>
    <property type="molecule type" value="Genomic_DNA"/>
</dbReference>
<evidence type="ECO:0000313" key="9">
    <source>
        <dbReference type="Proteomes" id="UP000324308"/>
    </source>
</evidence>
<keyword evidence="3 6" id="KW-1133">Transmembrane helix</keyword>
<organism evidence="8 9">
    <name type="scientific">Streptomyces tendae</name>
    <dbReference type="NCBI Taxonomy" id="1932"/>
    <lineage>
        <taxon>Bacteria</taxon>
        <taxon>Bacillati</taxon>
        <taxon>Actinomycetota</taxon>
        <taxon>Actinomycetes</taxon>
        <taxon>Kitasatosporales</taxon>
        <taxon>Streptomycetaceae</taxon>
        <taxon>Streptomyces</taxon>
    </lineage>
</organism>
<evidence type="ECO:0000313" key="8">
    <source>
        <dbReference type="EMBL" id="QER87893.1"/>
    </source>
</evidence>
<comment type="subcellular location">
    <subcellularLocation>
        <location evidence="1">Membrane</location>
        <topology evidence="1">Multi-pass membrane protein</topology>
    </subcellularLocation>
</comment>
<feature type="transmembrane region" description="Helical" evidence="6">
    <location>
        <begin position="71"/>
        <end position="89"/>
    </location>
</feature>
<feature type="transmembrane region" description="Helical" evidence="6">
    <location>
        <begin position="122"/>
        <end position="141"/>
    </location>
</feature>
<evidence type="ECO:0000256" key="2">
    <source>
        <dbReference type="ARBA" id="ARBA00022692"/>
    </source>
</evidence>
<evidence type="ECO:0000256" key="3">
    <source>
        <dbReference type="ARBA" id="ARBA00022989"/>
    </source>
</evidence>
<feature type="region of interest" description="Disordered" evidence="5">
    <location>
        <begin position="605"/>
        <end position="628"/>
    </location>
</feature>
<evidence type="ECO:0000256" key="6">
    <source>
        <dbReference type="SAM" id="Phobius"/>
    </source>
</evidence>
<feature type="transmembrane region" description="Helical" evidence="6">
    <location>
        <begin position="95"/>
        <end position="115"/>
    </location>
</feature>
<protein>
    <recommendedName>
        <fullName evidence="7">Integral membrane bound transporter domain-containing protein</fullName>
    </recommendedName>
</protein>
<reference evidence="8 9" key="1">
    <citation type="submission" date="2019-09" db="EMBL/GenBank/DDBJ databases">
        <title>Draft genome sequence of the Ebosin-producing strain Streptomyces sp. 139.</title>
        <authorList>
            <person name="Ai L."/>
            <person name="Geng M."/>
            <person name="Ma M."/>
            <person name="Bai L."/>
        </authorList>
    </citation>
    <scope>NUCLEOTIDE SEQUENCE [LARGE SCALE GENOMIC DNA]</scope>
    <source>
        <strain evidence="8 9">139</strain>
    </source>
</reference>
<dbReference type="RefSeq" id="WP_150155599.1">
    <property type="nucleotide sequence ID" value="NZ_CP043959.1"/>
</dbReference>
<evidence type="ECO:0000256" key="5">
    <source>
        <dbReference type="SAM" id="MobiDB-lite"/>
    </source>
</evidence>
<keyword evidence="4 6" id="KW-0472">Membrane</keyword>
<feature type="transmembrane region" description="Helical" evidence="6">
    <location>
        <begin position="346"/>
        <end position="372"/>
    </location>
</feature>
<dbReference type="InterPro" id="IPR049453">
    <property type="entry name" value="Memb_transporter_dom"/>
</dbReference>
<evidence type="ECO:0000259" key="7">
    <source>
        <dbReference type="Pfam" id="PF13515"/>
    </source>
</evidence>
<feature type="domain" description="Integral membrane bound transporter" evidence="7">
    <location>
        <begin position="357"/>
        <end position="483"/>
    </location>
</feature>
<evidence type="ECO:0000256" key="1">
    <source>
        <dbReference type="ARBA" id="ARBA00004141"/>
    </source>
</evidence>
<feature type="transmembrane region" description="Helical" evidence="6">
    <location>
        <begin position="392"/>
        <end position="413"/>
    </location>
</feature>
<dbReference type="Proteomes" id="UP000324308">
    <property type="component" value="Chromosome"/>
</dbReference>
<proteinExistence type="predicted"/>
<dbReference type="Pfam" id="PF13515">
    <property type="entry name" value="FUSC_2"/>
    <property type="match status" value="1"/>
</dbReference>
<evidence type="ECO:0000256" key="4">
    <source>
        <dbReference type="ARBA" id="ARBA00023136"/>
    </source>
</evidence>
<keyword evidence="9" id="KW-1185">Reference proteome</keyword>
<gene>
    <name evidence="8" type="ORF">F3L20_20465</name>
</gene>
<keyword evidence="2 6" id="KW-0812">Transmembrane</keyword>
<accession>A0ABX5ZTY3</accession>
<feature type="transmembrane region" description="Helical" evidence="6">
    <location>
        <begin position="470"/>
        <end position="488"/>
    </location>
</feature>
<feature type="region of interest" description="Disordered" evidence="5">
    <location>
        <begin position="268"/>
        <end position="327"/>
    </location>
</feature>
<name>A0ABX5ZTY3_STRTE</name>
<sequence>MVITAVTRAARRRRTALPALDRWRAVRSTLAFGACLTVVTAVAGIHYGVFAAIGCYVDAYGTRDPYPRRGPVLALLCAGLVLAFAAGSLAAGDVWAMTAVLAVVAAAATLFVHTLRLSGPGSYFVVLVSALAAFLPPVSLTETAARAGFVAVGASVSWLSAMSGRLVRPYAPEERSVSAALRSVAAFTAAVGQPRGDTSAAQRSACTAVHAAWAALDDTRGRAAPALRRQELDALMVRLETVLDAVQNAAERGGPPVPAAWAPGLRQAAAEVRAGRTPGSWPAGPGEEGAPSPGGTADCSPPSPPSSSRPRPRPSHAPRPAPLPPRRSIGAELRQALSSTSPAPTIALRVGLAVAVATVLGWALPLLHPAWVAVGAAASLQGGPGRQPSQRAGARFVGTVAGVAVTVLLAQVYQPGEWATVIMVTVFHGVSRALPPSALLLRTLLNTPVALLLVNAVFPGPGLGPLAAYRLLDLTLGMCLGMAAALLVRGVPRRRVCAAVSAAVGATGPALAIRLRTGTPHAASGGTAWRRTGDLWTMHASVPAEEIRSTDTADRLWPALLAVRRLLAWNLLAGPAAPAPDDGARVGGFLHALAEAARTDLPGSARIGSALSHSPRTPSPAHDPDLHRRLTALRSALEHAALPSPGTKPPADGG</sequence>